<protein>
    <submittedName>
        <fullName evidence="3">ATP-dependent Clp protease adapter protein CLPS1, chloroplastic-like</fullName>
    </submittedName>
</protein>
<gene>
    <name evidence="3" type="ORF">M6B38_279605</name>
</gene>
<evidence type="ECO:0000259" key="2">
    <source>
        <dbReference type="Pfam" id="PF02617"/>
    </source>
</evidence>
<evidence type="ECO:0000313" key="4">
    <source>
        <dbReference type="Proteomes" id="UP001140949"/>
    </source>
</evidence>
<keyword evidence="3" id="KW-0645">Protease</keyword>
<sequence length="180" mass="19279">MALSCGVGATISSPNLSNPTAIPPLSLLRVANVPFSARQERMVAMSATGSRGGLSSLRGAGGSGLLERPTFDQSQFDPLPQAQEGGDIGRLRDKKSLRSGDSYRVLLIDDARHTENLVEKALPQVVPSVTVAEARKLFHESRQNGVAVVIVTVKEHAEFYAQMMIRHGLRSAIEPDSSMA</sequence>
<feature type="domain" description="Adaptor protein ClpS core" evidence="2">
    <location>
        <begin position="101"/>
        <end position="169"/>
    </location>
</feature>
<dbReference type="PANTHER" id="PTHR33473">
    <property type="entry name" value="ATP-DEPENDENT CLP PROTEASE ADAPTER PROTEIN CLPS1, CHLOROPLASTIC"/>
    <property type="match status" value="1"/>
</dbReference>
<dbReference type="SUPFAM" id="SSF54736">
    <property type="entry name" value="ClpS-like"/>
    <property type="match status" value="1"/>
</dbReference>
<organism evidence="3 4">
    <name type="scientific">Iris pallida</name>
    <name type="common">Sweet iris</name>
    <dbReference type="NCBI Taxonomy" id="29817"/>
    <lineage>
        <taxon>Eukaryota</taxon>
        <taxon>Viridiplantae</taxon>
        <taxon>Streptophyta</taxon>
        <taxon>Embryophyta</taxon>
        <taxon>Tracheophyta</taxon>
        <taxon>Spermatophyta</taxon>
        <taxon>Magnoliopsida</taxon>
        <taxon>Liliopsida</taxon>
        <taxon>Asparagales</taxon>
        <taxon>Iridaceae</taxon>
        <taxon>Iridoideae</taxon>
        <taxon>Irideae</taxon>
        <taxon>Iris</taxon>
    </lineage>
</organism>
<name>A0AAX6HYZ3_IRIPA</name>
<keyword evidence="3" id="KW-0378">Hydrolase</keyword>
<evidence type="ECO:0000313" key="3">
    <source>
        <dbReference type="EMBL" id="KAJ6846290.1"/>
    </source>
</evidence>
<evidence type="ECO:0000256" key="1">
    <source>
        <dbReference type="SAM" id="MobiDB-lite"/>
    </source>
</evidence>
<proteinExistence type="predicted"/>
<feature type="region of interest" description="Disordered" evidence="1">
    <location>
        <begin position="72"/>
        <end position="94"/>
    </location>
</feature>
<dbReference type="Proteomes" id="UP001140949">
    <property type="component" value="Unassembled WGS sequence"/>
</dbReference>
<keyword evidence="4" id="KW-1185">Reference proteome</keyword>
<reference evidence="3" key="1">
    <citation type="journal article" date="2023" name="GigaByte">
        <title>Genome assembly of the bearded iris, Iris pallida Lam.</title>
        <authorList>
            <person name="Bruccoleri R.E."/>
            <person name="Oakeley E.J."/>
            <person name="Faust A.M.E."/>
            <person name="Altorfer M."/>
            <person name="Dessus-Babus S."/>
            <person name="Burckhardt D."/>
            <person name="Oertli M."/>
            <person name="Naumann U."/>
            <person name="Petersen F."/>
            <person name="Wong J."/>
        </authorList>
    </citation>
    <scope>NUCLEOTIDE SEQUENCE</scope>
    <source>
        <strain evidence="3">GSM-AAB239-AS_SAM_17_03QT</strain>
    </source>
</reference>
<dbReference type="GO" id="GO:0008233">
    <property type="term" value="F:peptidase activity"/>
    <property type="evidence" value="ECO:0007669"/>
    <property type="project" value="UniProtKB-KW"/>
</dbReference>
<dbReference type="InterPro" id="IPR014719">
    <property type="entry name" value="Ribosomal_bL12_C/ClpS-like"/>
</dbReference>
<comment type="caution">
    <text evidence="3">The sequence shown here is derived from an EMBL/GenBank/DDBJ whole genome shotgun (WGS) entry which is preliminary data.</text>
</comment>
<dbReference type="Pfam" id="PF02617">
    <property type="entry name" value="ClpS"/>
    <property type="match status" value="1"/>
</dbReference>
<dbReference type="GO" id="GO:0030163">
    <property type="term" value="P:protein catabolic process"/>
    <property type="evidence" value="ECO:0007669"/>
    <property type="project" value="InterPro"/>
</dbReference>
<dbReference type="EMBL" id="JANAVB010005599">
    <property type="protein sequence ID" value="KAJ6846290.1"/>
    <property type="molecule type" value="Genomic_DNA"/>
</dbReference>
<dbReference type="Gene3D" id="3.30.1390.10">
    <property type="match status" value="1"/>
</dbReference>
<dbReference type="PANTHER" id="PTHR33473:SF13">
    <property type="entry name" value="ATP-DEPENDENT CLP PROTEASE ADAPTER PROTEIN CLPS2, CHLOROPLASTIC"/>
    <property type="match status" value="1"/>
</dbReference>
<accession>A0AAX6HYZ3</accession>
<reference evidence="3" key="2">
    <citation type="submission" date="2023-04" db="EMBL/GenBank/DDBJ databases">
        <authorList>
            <person name="Bruccoleri R.E."/>
            <person name="Oakeley E.J."/>
            <person name="Faust A.-M."/>
            <person name="Dessus-Babus S."/>
            <person name="Altorfer M."/>
            <person name="Burckhardt D."/>
            <person name="Oertli M."/>
            <person name="Naumann U."/>
            <person name="Petersen F."/>
            <person name="Wong J."/>
        </authorList>
    </citation>
    <scope>NUCLEOTIDE SEQUENCE</scope>
    <source>
        <strain evidence="3">GSM-AAB239-AS_SAM_17_03QT</strain>
        <tissue evidence="3">Leaf</tissue>
    </source>
</reference>
<dbReference type="InterPro" id="IPR003769">
    <property type="entry name" value="ClpS_core"/>
</dbReference>
<dbReference type="AlphaFoldDB" id="A0AAX6HYZ3"/>
<dbReference type="InterPro" id="IPR022935">
    <property type="entry name" value="ClpS"/>
</dbReference>
<dbReference type="GO" id="GO:0006508">
    <property type="term" value="P:proteolysis"/>
    <property type="evidence" value="ECO:0007669"/>
    <property type="project" value="UniProtKB-KW"/>
</dbReference>